<protein>
    <submittedName>
        <fullName evidence="2">Uncharacterized protein</fullName>
    </submittedName>
</protein>
<reference evidence="2" key="1">
    <citation type="submission" date="2022-04" db="EMBL/GenBank/DDBJ databases">
        <title>Carnegiea gigantea Genome sequencing and assembly v2.</title>
        <authorList>
            <person name="Copetti D."/>
            <person name="Sanderson M.J."/>
            <person name="Burquez A."/>
            <person name="Wojciechowski M.F."/>
        </authorList>
    </citation>
    <scope>NUCLEOTIDE SEQUENCE</scope>
    <source>
        <strain evidence="2">SGP5-SGP5p</strain>
        <tissue evidence="2">Aerial part</tissue>
    </source>
</reference>
<sequence length="249" mass="28798">MRRKRRLAKEKHNRGKEECRVEHAQKFPKNAAQESSEKTITDIHRQLSEETDDIVEDMTYKMPPHGHKDESDSEEEVLVKRIKKIERASKPRPKQIQMRSKKCARQKLKKRGRLSRKIQKVLQSVDNSQFYNMINKRNPRNSKQILPFVFKILDSFDPYSVALHISSDKKIEIRPMDLHLTLAHPIGGRKDVEPCSISSSSSYALGIGTKYLVYYPELIMASEEQVARNPPGSSKARFQTAFGHTNVEN</sequence>
<proteinExistence type="predicted"/>
<name>A0A9Q1QD34_9CARY</name>
<comment type="caution">
    <text evidence="2">The sequence shown here is derived from an EMBL/GenBank/DDBJ whole genome shotgun (WGS) entry which is preliminary data.</text>
</comment>
<evidence type="ECO:0000313" key="3">
    <source>
        <dbReference type="Proteomes" id="UP001153076"/>
    </source>
</evidence>
<evidence type="ECO:0000313" key="2">
    <source>
        <dbReference type="EMBL" id="KAJ8437818.1"/>
    </source>
</evidence>
<feature type="region of interest" description="Disordered" evidence="1">
    <location>
        <begin position="1"/>
        <end position="40"/>
    </location>
</feature>
<dbReference type="AlphaFoldDB" id="A0A9Q1QD34"/>
<feature type="compositionally biased region" description="Basic and acidic residues" evidence="1">
    <location>
        <begin position="15"/>
        <end position="25"/>
    </location>
</feature>
<accession>A0A9Q1QD34</accession>
<dbReference type="EMBL" id="JAKOGI010000278">
    <property type="protein sequence ID" value="KAJ8437818.1"/>
    <property type="molecule type" value="Genomic_DNA"/>
</dbReference>
<feature type="compositionally biased region" description="Basic residues" evidence="1">
    <location>
        <begin position="1"/>
        <end position="14"/>
    </location>
</feature>
<evidence type="ECO:0000256" key="1">
    <source>
        <dbReference type="SAM" id="MobiDB-lite"/>
    </source>
</evidence>
<feature type="region of interest" description="Disordered" evidence="1">
    <location>
        <begin position="229"/>
        <end position="249"/>
    </location>
</feature>
<gene>
    <name evidence="2" type="ORF">Cgig2_013434</name>
</gene>
<keyword evidence="3" id="KW-1185">Reference proteome</keyword>
<organism evidence="2 3">
    <name type="scientific">Carnegiea gigantea</name>
    <dbReference type="NCBI Taxonomy" id="171969"/>
    <lineage>
        <taxon>Eukaryota</taxon>
        <taxon>Viridiplantae</taxon>
        <taxon>Streptophyta</taxon>
        <taxon>Embryophyta</taxon>
        <taxon>Tracheophyta</taxon>
        <taxon>Spermatophyta</taxon>
        <taxon>Magnoliopsida</taxon>
        <taxon>eudicotyledons</taxon>
        <taxon>Gunneridae</taxon>
        <taxon>Pentapetalae</taxon>
        <taxon>Caryophyllales</taxon>
        <taxon>Cactineae</taxon>
        <taxon>Cactaceae</taxon>
        <taxon>Cactoideae</taxon>
        <taxon>Echinocereeae</taxon>
        <taxon>Carnegiea</taxon>
    </lineage>
</organism>
<dbReference type="Proteomes" id="UP001153076">
    <property type="component" value="Unassembled WGS sequence"/>
</dbReference>